<proteinExistence type="predicted"/>
<evidence type="ECO:0000313" key="2">
    <source>
        <dbReference type="EMBL" id="RDY08849.1"/>
    </source>
</evidence>
<keyword evidence="1" id="KW-0472">Membrane</keyword>
<dbReference type="OrthoDB" id="1935865at2759"/>
<accession>A0A371I1F6</accession>
<organism evidence="2 3">
    <name type="scientific">Mucuna pruriens</name>
    <name type="common">Velvet bean</name>
    <name type="synonym">Dolichos pruriens</name>
    <dbReference type="NCBI Taxonomy" id="157652"/>
    <lineage>
        <taxon>Eukaryota</taxon>
        <taxon>Viridiplantae</taxon>
        <taxon>Streptophyta</taxon>
        <taxon>Embryophyta</taxon>
        <taxon>Tracheophyta</taxon>
        <taxon>Spermatophyta</taxon>
        <taxon>Magnoliopsida</taxon>
        <taxon>eudicotyledons</taxon>
        <taxon>Gunneridae</taxon>
        <taxon>Pentapetalae</taxon>
        <taxon>rosids</taxon>
        <taxon>fabids</taxon>
        <taxon>Fabales</taxon>
        <taxon>Fabaceae</taxon>
        <taxon>Papilionoideae</taxon>
        <taxon>50 kb inversion clade</taxon>
        <taxon>NPAAA clade</taxon>
        <taxon>indigoferoid/millettioid clade</taxon>
        <taxon>Phaseoleae</taxon>
        <taxon>Mucuna</taxon>
    </lineage>
</organism>
<name>A0A371I1F6_MUCPR</name>
<sequence length="126" mass="13946">MCLINLTLNRNQSGSSDGTLHPRAAATAIVTTVVVVVGLALGPHTAVCNRYGYLYLIHEKSQSLNVFKSFKAKVELQLGKKIKAIKSYHGGEYYGRYDRSGEQRLGPFALLPFFSKSVELFHNKPC</sequence>
<keyword evidence="1" id="KW-1133">Transmembrane helix</keyword>
<comment type="caution">
    <text evidence="2">The sequence shown here is derived from an EMBL/GenBank/DDBJ whole genome shotgun (WGS) entry which is preliminary data.</text>
</comment>
<dbReference type="AlphaFoldDB" id="A0A371I1F6"/>
<feature type="non-terminal residue" evidence="2">
    <location>
        <position position="1"/>
    </location>
</feature>
<keyword evidence="3" id="KW-1185">Reference proteome</keyword>
<evidence type="ECO:0000313" key="3">
    <source>
        <dbReference type="Proteomes" id="UP000257109"/>
    </source>
</evidence>
<evidence type="ECO:0000256" key="1">
    <source>
        <dbReference type="SAM" id="Phobius"/>
    </source>
</evidence>
<dbReference type="EMBL" id="QJKJ01001196">
    <property type="protein sequence ID" value="RDY08849.1"/>
    <property type="molecule type" value="Genomic_DNA"/>
</dbReference>
<reference evidence="2" key="1">
    <citation type="submission" date="2018-05" db="EMBL/GenBank/DDBJ databases">
        <title>Draft genome of Mucuna pruriens seed.</title>
        <authorList>
            <person name="Nnadi N.E."/>
            <person name="Vos R."/>
            <person name="Hasami M.H."/>
            <person name="Devisetty U.K."/>
            <person name="Aguiy J.C."/>
        </authorList>
    </citation>
    <scope>NUCLEOTIDE SEQUENCE [LARGE SCALE GENOMIC DNA]</scope>
    <source>
        <strain evidence="2">JCA_2017</strain>
    </source>
</reference>
<dbReference type="Proteomes" id="UP000257109">
    <property type="component" value="Unassembled WGS sequence"/>
</dbReference>
<feature type="transmembrane region" description="Helical" evidence="1">
    <location>
        <begin position="20"/>
        <end position="41"/>
    </location>
</feature>
<gene>
    <name evidence="2" type="ORF">CR513_06880</name>
</gene>
<protein>
    <submittedName>
        <fullName evidence="2">Uncharacterized protein</fullName>
    </submittedName>
</protein>
<keyword evidence="1" id="KW-0812">Transmembrane</keyword>